<dbReference type="Proteomes" id="UP000516260">
    <property type="component" value="Chromosome 15"/>
</dbReference>
<keyword evidence="2" id="KW-1185">Reference proteome</keyword>
<protein>
    <submittedName>
        <fullName evidence="1">Uncharacterized protein</fullName>
    </submittedName>
</protein>
<comment type="caution">
    <text evidence="1">The sequence shown here is derived from an EMBL/GenBank/DDBJ whole genome shotgun (WGS) entry which is preliminary data.</text>
</comment>
<reference evidence="1 2" key="1">
    <citation type="submission" date="2019-04" db="EMBL/GenBank/DDBJ databases">
        <title>The sequence and de novo assembly of Takifugu bimaculatus genome using PacBio and Hi-C technologies.</title>
        <authorList>
            <person name="Xu P."/>
            <person name="Liu B."/>
            <person name="Zhou Z."/>
        </authorList>
    </citation>
    <scope>NUCLEOTIDE SEQUENCE [LARGE SCALE GENOMIC DNA]</scope>
    <source>
        <strain evidence="1">TB-2018</strain>
        <tissue evidence="1">Muscle</tissue>
    </source>
</reference>
<accession>A0A4Z2C0R5</accession>
<name>A0A4Z2C0R5_9TELE</name>
<evidence type="ECO:0000313" key="2">
    <source>
        <dbReference type="Proteomes" id="UP000516260"/>
    </source>
</evidence>
<dbReference type="EMBL" id="SWLE01000007">
    <property type="protein sequence ID" value="TNM98019.1"/>
    <property type="molecule type" value="Genomic_DNA"/>
</dbReference>
<dbReference type="AlphaFoldDB" id="A0A4Z2C0R5"/>
<gene>
    <name evidence="1" type="ORF">fugu_014265</name>
</gene>
<evidence type="ECO:0000313" key="1">
    <source>
        <dbReference type="EMBL" id="TNM98019.1"/>
    </source>
</evidence>
<sequence>MDDIEAMFNQLVRDMDGLSQNLMARGEELNQGPRSQTSLSASFTDLNAESLNELEDQDLDALVADLGAESIKSSNADKPSTAAAQECQAAASLCPSNTGKVLWKRADERSSDKSGQD</sequence>
<proteinExistence type="predicted"/>
<organism evidence="1 2">
    <name type="scientific">Takifugu bimaculatus</name>
    <dbReference type="NCBI Taxonomy" id="433685"/>
    <lineage>
        <taxon>Eukaryota</taxon>
        <taxon>Metazoa</taxon>
        <taxon>Chordata</taxon>
        <taxon>Craniata</taxon>
        <taxon>Vertebrata</taxon>
        <taxon>Euteleostomi</taxon>
        <taxon>Actinopterygii</taxon>
        <taxon>Neopterygii</taxon>
        <taxon>Teleostei</taxon>
        <taxon>Neoteleostei</taxon>
        <taxon>Acanthomorphata</taxon>
        <taxon>Eupercaria</taxon>
        <taxon>Tetraodontiformes</taxon>
        <taxon>Tetradontoidea</taxon>
        <taxon>Tetraodontidae</taxon>
        <taxon>Takifugu</taxon>
    </lineage>
</organism>